<dbReference type="InterPro" id="IPR038766">
    <property type="entry name" value="Membrane_comp_ABC_pdt"/>
</dbReference>
<keyword evidence="2" id="KW-1003">Cell membrane</keyword>
<feature type="transmembrane region" description="Helical" evidence="6">
    <location>
        <begin position="402"/>
        <end position="420"/>
    </location>
</feature>
<feature type="transmembrane region" description="Helical" evidence="6">
    <location>
        <begin position="479"/>
        <end position="498"/>
    </location>
</feature>
<feature type="transmembrane region" description="Helical" evidence="6">
    <location>
        <begin position="351"/>
        <end position="369"/>
    </location>
</feature>
<keyword evidence="4 6" id="KW-1133">Transmembrane helix</keyword>
<gene>
    <name evidence="8" type="ORF">Q7514_26885</name>
</gene>
<evidence type="ECO:0000259" key="7">
    <source>
        <dbReference type="Pfam" id="PF02687"/>
    </source>
</evidence>
<keyword evidence="9" id="KW-1185">Reference proteome</keyword>
<feature type="transmembrane region" description="Helical" evidence="6">
    <location>
        <begin position="253"/>
        <end position="282"/>
    </location>
</feature>
<comment type="caution">
    <text evidence="8">The sequence shown here is derived from an EMBL/GenBank/DDBJ whole genome shotgun (WGS) entry which is preliminary data.</text>
</comment>
<organism evidence="8 9">
    <name type="scientific">Rhodococcus artemisiae</name>
    <dbReference type="NCBI Taxonomy" id="714159"/>
    <lineage>
        <taxon>Bacteria</taxon>
        <taxon>Bacillati</taxon>
        <taxon>Actinomycetota</taxon>
        <taxon>Actinomycetes</taxon>
        <taxon>Mycobacteriales</taxon>
        <taxon>Nocardiaceae</taxon>
        <taxon>Rhodococcus</taxon>
    </lineage>
</organism>
<reference evidence="8 9" key="1">
    <citation type="submission" date="2023-07" db="EMBL/GenBank/DDBJ databases">
        <authorList>
            <person name="Girao M."/>
            <person name="Carvalho M.F."/>
        </authorList>
    </citation>
    <scope>NUCLEOTIDE SEQUENCE [LARGE SCALE GENOMIC DNA]</scope>
    <source>
        <strain evidence="8 9">YIM65754</strain>
    </source>
</reference>
<protein>
    <submittedName>
        <fullName evidence="8">ABC transporter permease</fullName>
    </submittedName>
</protein>
<proteinExistence type="predicted"/>
<evidence type="ECO:0000256" key="6">
    <source>
        <dbReference type="SAM" id="Phobius"/>
    </source>
</evidence>
<evidence type="ECO:0000313" key="8">
    <source>
        <dbReference type="EMBL" id="MEE2061157.1"/>
    </source>
</evidence>
<feature type="transmembrane region" description="Helical" evidence="6">
    <location>
        <begin position="12"/>
        <end position="33"/>
    </location>
</feature>
<evidence type="ECO:0000256" key="4">
    <source>
        <dbReference type="ARBA" id="ARBA00022989"/>
    </source>
</evidence>
<dbReference type="InterPro" id="IPR003838">
    <property type="entry name" value="ABC3_permease_C"/>
</dbReference>
<evidence type="ECO:0000313" key="9">
    <source>
        <dbReference type="Proteomes" id="UP001336020"/>
    </source>
</evidence>
<dbReference type="PANTHER" id="PTHR30287">
    <property type="entry name" value="MEMBRANE COMPONENT OF PREDICTED ABC SUPERFAMILY METABOLITE UPTAKE TRANSPORTER"/>
    <property type="match status" value="1"/>
</dbReference>
<name>A0ABU7LHW8_9NOCA</name>
<sequence length="829" mass="83934">MTVRLPVRVGDLLAVVCAVAVGTALVTFCLIMAESGLRSQVPTDRFAGVDMVVGGDQSVPQDEDFDPVLPEQVGVPSDLAHEVSEIPGVRAVATDLSFPAAVTDGRGGVLPAESVRDNGHGWNSLLGTIDLIGDAPSGPADVVLTADAAAPVGVSVGDPVEILLRGQARDMWVTGIADLPGGGVFVSDSSARELSRKPVDTADLLTVSFDDDADAAAVTDRVEELVAGRGFVVATGADIGRVERPAAASGTGMLTAAALSVGGVVVVLVGFITAGAVSVGVANRSREIALLRAVGATPRQIRSMTAQQTTRAAFGAVIVGVIGGYLLSAAATQSLVTVGMLANGQSLSWSPVPALGAGLLMLGMVPVAARAGSLRISRMPGAEAIVETEAEPHGGGPGRTRVGFVVLAFSAGSALVPLGIRSEEALIGTASGTLLAIIGVALIAPAMVRRICGWIAPRTGSASRWLAVRNSGSRALRTGGAVSVLALAVGLLTTQIFAGTTASATMDHEVTEGAVADVLVSAPAAGGVSSSALAAIGRAPSASAAVAVVRSTVIRPFQQDGGPRAEEYPMLAVGPGVGRALDLGLTDGDLTHLTGDAVAMDSAAARLAGVDVGDTLPLILSDGTEVEPTVVATYARGFGFGKIVAGLDLLPDGSSGPYDEVLVAGDHARITTELAPLLADSPGMQIGDARTALTGPSAQDPSRVLNVAVSLVLMGYILLGVANRLVASTLRRRREWQLLRAIGATPRQLRTMAWSETLLVCLIATVIGLVISLGPMTMLAIGFVGKPWPQGPLWAVVVTVFVTCVVAHSATTMPARRLLRGSGVPVPAG</sequence>
<dbReference type="PANTHER" id="PTHR30287:SF1">
    <property type="entry name" value="INNER MEMBRANE PROTEIN"/>
    <property type="match status" value="1"/>
</dbReference>
<dbReference type="RefSeq" id="WP_330136329.1">
    <property type="nucleotide sequence ID" value="NZ_JAUTXY010000016.1"/>
</dbReference>
<evidence type="ECO:0000256" key="2">
    <source>
        <dbReference type="ARBA" id="ARBA00022475"/>
    </source>
</evidence>
<feature type="transmembrane region" description="Helical" evidence="6">
    <location>
        <begin position="791"/>
        <end position="810"/>
    </location>
</feature>
<evidence type="ECO:0000256" key="3">
    <source>
        <dbReference type="ARBA" id="ARBA00022692"/>
    </source>
</evidence>
<feature type="transmembrane region" description="Helical" evidence="6">
    <location>
        <begin position="426"/>
        <end position="448"/>
    </location>
</feature>
<keyword evidence="3 6" id="KW-0812">Transmembrane</keyword>
<feature type="domain" description="ABC3 transporter permease C-terminal" evidence="7">
    <location>
        <begin position="708"/>
        <end position="818"/>
    </location>
</feature>
<dbReference type="Proteomes" id="UP001336020">
    <property type="component" value="Unassembled WGS sequence"/>
</dbReference>
<feature type="transmembrane region" description="Helical" evidence="6">
    <location>
        <begin position="312"/>
        <end position="331"/>
    </location>
</feature>
<dbReference type="EMBL" id="JAUTXY010000016">
    <property type="protein sequence ID" value="MEE2061157.1"/>
    <property type="molecule type" value="Genomic_DNA"/>
</dbReference>
<feature type="domain" description="ABC3 transporter permease C-terminal" evidence="7">
    <location>
        <begin position="261"/>
        <end position="379"/>
    </location>
</feature>
<dbReference type="Pfam" id="PF02687">
    <property type="entry name" value="FtsX"/>
    <property type="match status" value="2"/>
</dbReference>
<accession>A0ABU7LHW8</accession>
<keyword evidence="5 6" id="KW-0472">Membrane</keyword>
<evidence type="ECO:0000256" key="1">
    <source>
        <dbReference type="ARBA" id="ARBA00004651"/>
    </source>
</evidence>
<evidence type="ECO:0000256" key="5">
    <source>
        <dbReference type="ARBA" id="ARBA00023136"/>
    </source>
</evidence>
<feature type="transmembrane region" description="Helical" evidence="6">
    <location>
        <begin position="704"/>
        <end position="726"/>
    </location>
</feature>
<comment type="subcellular location">
    <subcellularLocation>
        <location evidence="1">Cell membrane</location>
        <topology evidence="1">Multi-pass membrane protein</topology>
    </subcellularLocation>
</comment>
<feature type="transmembrane region" description="Helical" evidence="6">
    <location>
        <begin position="757"/>
        <end position="785"/>
    </location>
</feature>